<accession>A0ABT9SNT7</accession>
<feature type="compositionally biased region" description="Polar residues" evidence="1">
    <location>
        <begin position="73"/>
        <end position="86"/>
    </location>
</feature>
<sequence>MTTKNTNTAFIKLKPISTVPETTTMFNSWIVVDKGDGELGRMPVELFYQIIGNIAKPISPADPAPTVEGWYKPQTSSDDPGTNYPNAGNLKARKGYDTLFWYDGTIWKKTEVELPSTTAKQIYDAANDVDPATMKAANGKFGPSLESLNSFVTATKTEEAEITMPQSGEIAGNYLKGDFTTVTAAGTSYGQIPMTELSGYDRIVIKGNKQTGGNSMMYLGKKHANGTNITIVVGSQLNNTTDYIHEIDKTAQYYYYSRFGGTSVEPFITKFYKSRTVSDLQTDSVKSYIDPSRKVLDSFINPSETIWQEITMPYTDEHAGKYLDTGFNEQTGTAVAWGVIPNSEFDSEWTLLKMEGNFSLLGGIGMWLARTRNPAAGTSQILISGNQGAVNSFTFGLDPQYTGFAYSRVTPDKVKFYKGKVVKSGPVLDSVKSFILANGATARHRIIDAYTDFNVKPSNTAAVNSINLNAAIAAAFVEKKQIILPAGLIYHNGIEYQPGVIIRGQGITNTNLVNSGGTYAIRCLDEFNTNPLQAGGGIFDMAIVGANVADYGLNFRNMWQFKIENVWFSGFKVNSIKFEGVGACSINYVRVYGGKGFKILTSDTSEVGYLQANLFEYNFVYFENIPIAVEIDRGSDHVFRSCNFEMVGAEGNLLTGGVIATRMSPGGEGIDVTLENCWSETLVGPILNISNSNGGVSTIRDTMVGNPGNTAARTIVNNGGKLLITGSTKVTGSVLTQNNGVTRVDGFATITSHTEETGGTYKQAAFS</sequence>
<dbReference type="InterPro" id="IPR011050">
    <property type="entry name" value="Pectin_lyase_fold/virulence"/>
</dbReference>
<dbReference type="EMBL" id="JAUSRL010000005">
    <property type="protein sequence ID" value="MDP9961099.1"/>
    <property type="molecule type" value="Genomic_DNA"/>
</dbReference>
<evidence type="ECO:0000256" key="1">
    <source>
        <dbReference type="SAM" id="MobiDB-lite"/>
    </source>
</evidence>
<reference evidence="2 3" key="1">
    <citation type="submission" date="2023-07" db="EMBL/GenBank/DDBJ databases">
        <title>Sorghum-associated microbial communities from plants grown in Nebraska, USA.</title>
        <authorList>
            <person name="Schachtman D."/>
        </authorList>
    </citation>
    <scope>NUCLEOTIDE SEQUENCE [LARGE SCALE GENOMIC DNA]</scope>
    <source>
        <strain evidence="2 3">CC351</strain>
    </source>
</reference>
<gene>
    <name evidence="2" type="ORF">J2T04_002997</name>
</gene>
<proteinExistence type="predicted"/>
<dbReference type="RefSeq" id="WP_306844943.1">
    <property type="nucleotide sequence ID" value="NZ_JAUSRL010000005.1"/>
</dbReference>
<organism evidence="2 3">
    <name type="scientific">Chryseobacterium lathyri</name>
    <dbReference type="NCBI Taxonomy" id="395933"/>
    <lineage>
        <taxon>Bacteria</taxon>
        <taxon>Pseudomonadati</taxon>
        <taxon>Bacteroidota</taxon>
        <taxon>Flavobacteriia</taxon>
        <taxon>Flavobacteriales</taxon>
        <taxon>Weeksellaceae</taxon>
        <taxon>Chryseobacterium group</taxon>
        <taxon>Chryseobacterium</taxon>
    </lineage>
</organism>
<feature type="region of interest" description="Disordered" evidence="1">
    <location>
        <begin position="65"/>
        <end position="87"/>
    </location>
</feature>
<comment type="caution">
    <text evidence="2">The sequence shown here is derived from an EMBL/GenBank/DDBJ whole genome shotgun (WGS) entry which is preliminary data.</text>
</comment>
<protein>
    <submittedName>
        <fullName evidence="2">Uncharacterized protein</fullName>
    </submittedName>
</protein>
<name>A0ABT9SNT7_9FLAO</name>
<keyword evidence="3" id="KW-1185">Reference proteome</keyword>
<evidence type="ECO:0000313" key="3">
    <source>
        <dbReference type="Proteomes" id="UP001235513"/>
    </source>
</evidence>
<dbReference type="Proteomes" id="UP001235513">
    <property type="component" value="Unassembled WGS sequence"/>
</dbReference>
<dbReference type="SUPFAM" id="SSF51126">
    <property type="entry name" value="Pectin lyase-like"/>
    <property type="match status" value="1"/>
</dbReference>
<evidence type="ECO:0000313" key="2">
    <source>
        <dbReference type="EMBL" id="MDP9961099.1"/>
    </source>
</evidence>